<name>A0A7J9K3V8_9ROSI</name>
<dbReference type="PANTHER" id="PTHR46128:SF358">
    <property type="entry name" value="TETRATRICOPEPTIDE REPEAT (TPR)-LIKE SUPERFAMILY PROTEIN"/>
    <property type="match status" value="1"/>
</dbReference>
<dbReference type="Gene3D" id="1.25.40.10">
    <property type="entry name" value="Tetratricopeptide repeat domain"/>
    <property type="match status" value="2"/>
</dbReference>
<dbReference type="NCBIfam" id="TIGR00756">
    <property type="entry name" value="PPR"/>
    <property type="match status" value="4"/>
</dbReference>
<feature type="repeat" description="PPR" evidence="3">
    <location>
        <begin position="64"/>
        <end position="98"/>
    </location>
</feature>
<comment type="caution">
    <text evidence="4">The sequence shown here is derived from an EMBL/GenBank/DDBJ whole genome shotgun (WGS) entry which is preliminary data.</text>
</comment>
<dbReference type="AlphaFoldDB" id="A0A7J9K3V8"/>
<evidence type="ECO:0000313" key="4">
    <source>
        <dbReference type="EMBL" id="MBA0840979.1"/>
    </source>
</evidence>
<accession>A0A7J9K3V8</accession>
<dbReference type="InterPro" id="IPR011990">
    <property type="entry name" value="TPR-like_helical_dom_sf"/>
</dbReference>
<dbReference type="PROSITE" id="PS51375">
    <property type="entry name" value="PPR"/>
    <property type="match status" value="2"/>
</dbReference>
<protein>
    <recommendedName>
        <fullName evidence="6">Pentatricopeptide repeat-containing protein</fullName>
    </recommendedName>
</protein>
<dbReference type="Proteomes" id="UP000593575">
    <property type="component" value="Unassembled WGS sequence"/>
</dbReference>
<dbReference type="Pfam" id="PF01535">
    <property type="entry name" value="PPR"/>
    <property type="match status" value="1"/>
</dbReference>
<evidence type="ECO:0000256" key="2">
    <source>
        <dbReference type="ARBA" id="ARBA00022737"/>
    </source>
</evidence>
<organism evidence="4 5">
    <name type="scientific">Gossypium armourianum</name>
    <dbReference type="NCBI Taxonomy" id="34283"/>
    <lineage>
        <taxon>Eukaryota</taxon>
        <taxon>Viridiplantae</taxon>
        <taxon>Streptophyta</taxon>
        <taxon>Embryophyta</taxon>
        <taxon>Tracheophyta</taxon>
        <taxon>Spermatophyta</taxon>
        <taxon>Magnoliopsida</taxon>
        <taxon>eudicotyledons</taxon>
        <taxon>Gunneridae</taxon>
        <taxon>Pentapetalae</taxon>
        <taxon>rosids</taxon>
        <taxon>malvids</taxon>
        <taxon>Malvales</taxon>
        <taxon>Malvaceae</taxon>
        <taxon>Malvoideae</taxon>
        <taxon>Gossypium</taxon>
    </lineage>
</organism>
<dbReference type="PANTHER" id="PTHR46128">
    <property type="entry name" value="MITOCHONDRIAL GROUP I INTRON SPLICING FACTOR CCM1"/>
    <property type="match status" value="1"/>
</dbReference>
<dbReference type="InterPro" id="IPR002885">
    <property type="entry name" value="PPR_rpt"/>
</dbReference>
<feature type="repeat" description="PPR" evidence="3">
    <location>
        <begin position="99"/>
        <end position="133"/>
    </location>
</feature>
<comment type="similarity">
    <text evidence="1">Belongs to the PPR family. P subfamily.</text>
</comment>
<evidence type="ECO:0008006" key="6">
    <source>
        <dbReference type="Google" id="ProtNLM"/>
    </source>
</evidence>
<evidence type="ECO:0000256" key="1">
    <source>
        <dbReference type="ARBA" id="ARBA00007626"/>
    </source>
</evidence>
<reference evidence="4 5" key="1">
    <citation type="journal article" date="2019" name="Genome Biol. Evol.">
        <title>Insights into the evolution of the New World diploid cottons (Gossypium, subgenus Houzingenia) based on genome sequencing.</title>
        <authorList>
            <person name="Grover C.E."/>
            <person name="Arick M.A. 2nd"/>
            <person name="Thrash A."/>
            <person name="Conover J.L."/>
            <person name="Sanders W.S."/>
            <person name="Peterson D.G."/>
            <person name="Frelichowski J.E."/>
            <person name="Scheffler J.A."/>
            <person name="Scheffler B.E."/>
            <person name="Wendel J.F."/>
        </authorList>
    </citation>
    <scope>NUCLEOTIDE SEQUENCE [LARGE SCALE GENOMIC DNA]</scope>
    <source>
        <strain evidence="4">6</strain>
        <tissue evidence="4">Leaf</tissue>
    </source>
</reference>
<dbReference type="Pfam" id="PF13041">
    <property type="entry name" value="PPR_2"/>
    <property type="match status" value="1"/>
</dbReference>
<dbReference type="EMBL" id="JABFAE010000011">
    <property type="protein sequence ID" value="MBA0840979.1"/>
    <property type="molecule type" value="Genomic_DNA"/>
</dbReference>
<keyword evidence="5" id="KW-1185">Reference proteome</keyword>
<evidence type="ECO:0000256" key="3">
    <source>
        <dbReference type="PROSITE-ProRule" id="PRU00708"/>
    </source>
</evidence>
<dbReference type="InterPro" id="IPR050872">
    <property type="entry name" value="PPR_P_subfamily"/>
</dbReference>
<evidence type="ECO:0000313" key="5">
    <source>
        <dbReference type="Proteomes" id="UP000593575"/>
    </source>
</evidence>
<proteinExistence type="inferred from homology"/>
<gene>
    <name evidence="4" type="ORF">Goarm_003511</name>
</gene>
<dbReference type="Pfam" id="PF12854">
    <property type="entry name" value="PPR_1"/>
    <property type="match status" value="1"/>
</dbReference>
<sequence>MVSEAEYIIDTMRMQGIDPDVFTYNALINGHCLQKWMDKARSILQLDKAMELFHEISQRVPIPNTVTYSTLMQGMCQLGRTSSACELLRKMLASGQVPDLVTCSILLDGFRKRGQLQEALKLFQAMGNSKLELNIVCCNIFIDGLCKAGHIEAGKDIS</sequence>
<keyword evidence="2" id="KW-0677">Repeat</keyword>